<dbReference type="PROSITE" id="PS50405">
    <property type="entry name" value="GST_CTER"/>
    <property type="match status" value="1"/>
</dbReference>
<protein>
    <submittedName>
        <fullName evidence="4">Glutathione S-transferase</fullName>
    </submittedName>
</protein>
<keyword evidence="4" id="KW-0808">Transferase</keyword>
<feature type="domain" description="GST C-terminal" evidence="3">
    <location>
        <begin position="90"/>
        <end position="214"/>
    </location>
</feature>
<keyword evidence="5" id="KW-1185">Reference proteome</keyword>
<dbReference type="EMBL" id="FZOY01000007">
    <property type="protein sequence ID" value="SNT16477.1"/>
    <property type="molecule type" value="Genomic_DNA"/>
</dbReference>
<dbReference type="AlphaFoldDB" id="A0A239KDP6"/>
<dbReference type="GO" id="GO:0016740">
    <property type="term" value="F:transferase activity"/>
    <property type="evidence" value="ECO:0007669"/>
    <property type="project" value="UniProtKB-KW"/>
</dbReference>
<evidence type="ECO:0000259" key="3">
    <source>
        <dbReference type="PROSITE" id="PS50405"/>
    </source>
</evidence>
<dbReference type="InterPro" id="IPR004045">
    <property type="entry name" value="Glutathione_S-Trfase_N"/>
</dbReference>
<dbReference type="CDD" id="cd00570">
    <property type="entry name" value="GST_N_family"/>
    <property type="match status" value="1"/>
</dbReference>
<dbReference type="GO" id="GO:0005737">
    <property type="term" value="C:cytoplasm"/>
    <property type="evidence" value="ECO:0007669"/>
    <property type="project" value="TreeGrafter"/>
</dbReference>
<evidence type="ECO:0000313" key="4">
    <source>
        <dbReference type="EMBL" id="SNT16477.1"/>
    </source>
</evidence>
<dbReference type="InterPro" id="IPR050983">
    <property type="entry name" value="GST_Omega/HSP26"/>
</dbReference>
<feature type="domain" description="GST N-terminal" evidence="2">
    <location>
        <begin position="2"/>
        <end position="85"/>
    </location>
</feature>
<organism evidence="4 5">
    <name type="scientific">Tropicimonas sediminicola</name>
    <dbReference type="NCBI Taxonomy" id="1031541"/>
    <lineage>
        <taxon>Bacteria</taxon>
        <taxon>Pseudomonadati</taxon>
        <taxon>Pseudomonadota</taxon>
        <taxon>Alphaproteobacteria</taxon>
        <taxon>Rhodobacterales</taxon>
        <taxon>Roseobacteraceae</taxon>
        <taxon>Tropicimonas</taxon>
    </lineage>
</organism>
<dbReference type="Pfam" id="PF13417">
    <property type="entry name" value="GST_N_3"/>
    <property type="match status" value="1"/>
</dbReference>
<evidence type="ECO:0000313" key="5">
    <source>
        <dbReference type="Proteomes" id="UP000198426"/>
    </source>
</evidence>
<dbReference type="SFLD" id="SFLDS00019">
    <property type="entry name" value="Glutathione_Transferase_(cytos"/>
    <property type="match status" value="1"/>
</dbReference>
<gene>
    <name evidence="4" type="ORF">SAMN05421757_10755</name>
</gene>
<dbReference type="InterPro" id="IPR036282">
    <property type="entry name" value="Glutathione-S-Trfase_C_sf"/>
</dbReference>
<evidence type="ECO:0000259" key="2">
    <source>
        <dbReference type="PROSITE" id="PS50404"/>
    </source>
</evidence>
<dbReference type="InterPro" id="IPR010987">
    <property type="entry name" value="Glutathione-S-Trfase_C-like"/>
</dbReference>
<dbReference type="Gene3D" id="3.40.30.10">
    <property type="entry name" value="Glutaredoxin"/>
    <property type="match status" value="1"/>
</dbReference>
<name>A0A239KDP6_9RHOB</name>
<dbReference type="PROSITE" id="PS50404">
    <property type="entry name" value="GST_NTER"/>
    <property type="match status" value="1"/>
</dbReference>
<proteinExistence type="predicted"/>
<dbReference type="SUPFAM" id="SSF47616">
    <property type="entry name" value="GST C-terminal domain-like"/>
    <property type="match status" value="1"/>
</dbReference>
<dbReference type="Gene3D" id="1.20.1050.10">
    <property type="match status" value="1"/>
</dbReference>
<evidence type="ECO:0000256" key="1">
    <source>
        <dbReference type="SAM" id="MobiDB-lite"/>
    </source>
</evidence>
<dbReference type="PROSITE" id="PS51354">
    <property type="entry name" value="GLUTAREDOXIN_2"/>
    <property type="match status" value="1"/>
</dbReference>
<reference evidence="4 5" key="1">
    <citation type="submission" date="2017-06" db="EMBL/GenBank/DDBJ databases">
        <authorList>
            <person name="Kim H.J."/>
            <person name="Triplett B.A."/>
        </authorList>
    </citation>
    <scope>NUCLEOTIDE SEQUENCE [LARGE SCALE GENOMIC DNA]</scope>
    <source>
        <strain evidence="4 5">DSM 29339</strain>
    </source>
</reference>
<feature type="region of interest" description="Disordered" evidence="1">
    <location>
        <begin position="240"/>
        <end position="264"/>
    </location>
</feature>
<dbReference type="InterPro" id="IPR036249">
    <property type="entry name" value="Thioredoxin-like_sf"/>
</dbReference>
<sequence length="264" mass="30062">MSDITIYHIPVCPFSQRVKILLSLKGAAQRVRFEVIDITVPRPDWLLELTGGTTALPVLVEDAGRVLKESLVILRYLEELLPDTPVARTDPYERAVERMLIAQEGGFTETGYRMILNQDRDQTAQFREKMDAFYLGFSRFLERHATGDTFLFDRFGLAEAVFTPIFQRFWFLDHYEGYQPPSTPDTARARRWHDACIAHPDAQQVSRREIVTLYYDYALGAGNGALPPGRNVSSFTFTPDWRDRPLPPPEKYGASASDAELGLL</sequence>
<dbReference type="RefSeq" id="WP_176442912.1">
    <property type="nucleotide sequence ID" value="NZ_FZOY01000007.1"/>
</dbReference>
<dbReference type="PANTHER" id="PTHR43968:SF6">
    <property type="entry name" value="GLUTATHIONE S-TRANSFERASE OMEGA"/>
    <property type="match status" value="1"/>
</dbReference>
<dbReference type="InterPro" id="IPR040079">
    <property type="entry name" value="Glutathione_S-Trfase"/>
</dbReference>
<dbReference type="SUPFAM" id="SSF52833">
    <property type="entry name" value="Thioredoxin-like"/>
    <property type="match status" value="1"/>
</dbReference>
<accession>A0A239KDP6</accession>
<dbReference type="Proteomes" id="UP000198426">
    <property type="component" value="Unassembled WGS sequence"/>
</dbReference>
<dbReference type="PANTHER" id="PTHR43968">
    <property type="match status" value="1"/>
</dbReference>